<reference evidence="10 11" key="1">
    <citation type="submission" date="2021-05" db="EMBL/GenBank/DDBJ databases">
        <title>A Polyphasic approach of four new species of the genus Ohtaekwangia: Ohtaekwangia histidinii sp. nov., Ohtaekwangia cretensis sp. nov., Ohtaekwangia indiensis sp. nov., Ohtaekwangia reichenbachii sp. nov. from diverse environment.</title>
        <authorList>
            <person name="Octaviana S."/>
        </authorList>
    </citation>
    <scope>NUCLEOTIDE SEQUENCE [LARGE SCALE GENOMIC DNA]</scope>
    <source>
        <strain evidence="10 11">PWU4</strain>
    </source>
</reference>
<keyword evidence="3 8" id="KW-0489">Methyltransferase</keyword>
<dbReference type="GO" id="GO:0032259">
    <property type="term" value="P:methylation"/>
    <property type="evidence" value="ECO:0007669"/>
    <property type="project" value="UniProtKB-KW"/>
</dbReference>
<dbReference type="GO" id="GO:0019354">
    <property type="term" value="P:siroheme biosynthetic process"/>
    <property type="evidence" value="ECO:0007669"/>
    <property type="project" value="InterPro"/>
</dbReference>
<evidence type="ECO:0000256" key="1">
    <source>
        <dbReference type="ARBA" id="ARBA00005879"/>
    </source>
</evidence>
<gene>
    <name evidence="10" type="primary">cobA</name>
    <name evidence="10" type="ORF">KK083_06915</name>
</gene>
<keyword evidence="5" id="KW-0949">S-adenosyl-L-methionine</keyword>
<keyword evidence="4 8" id="KW-0808">Transferase</keyword>
<dbReference type="FunFam" id="3.40.1010.10:FF:000001">
    <property type="entry name" value="Siroheme synthase"/>
    <property type="match status" value="1"/>
</dbReference>
<evidence type="ECO:0000256" key="5">
    <source>
        <dbReference type="ARBA" id="ARBA00022691"/>
    </source>
</evidence>
<dbReference type="InterPro" id="IPR035996">
    <property type="entry name" value="4pyrrol_Methylase_sf"/>
</dbReference>
<accession>A0AAP2DHW2</accession>
<evidence type="ECO:0000313" key="11">
    <source>
        <dbReference type="Proteomes" id="UP001319200"/>
    </source>
</evidence>
<comment type="caution">
    <text evidence="10">The sequence shown here is derived from an EMBL/GenBank/DDBJ whole genome shotgun (WGS) entry which is preliminary data.</text>
</comment>
<dbReference type="SUPFAM" id="SSF53790">
    <property type="entry name" value="Tetrapyrrole methylase"/>
    <property type="match status" value="1"/>
</dbReference>
<comment type="similarity">
    <text evidence="1 8">Belongs to the precorrin methyltransferase family.</text>
</comment>
<dbReference type="NCBIfam" id="NF004790">
    <property type="entry name" value="PRK06136.1"/>
    <property type="match status" value="1"/>
</dbReference>
<evidence type="ECO:0000256" key="4">
    <source>
        <dbReference type="ARBA" id="ARBA00022679"/>
    </source>
</evidence>
<evidence type="ECO:0000256" key="2">
    <source>
        <dbReference type="ARBA" id="ARBA00012162"/>
    </source>
</evidence>
<dbReference type="InterPro" id="IPR014777">
    <property type="entry name" value="4pyrrole_Mease_sub1"/>
</dbReference>
<organism evidence="10 11">
    <name type="scientific">Chryseosolibacter histidini</name>
    <dbReference type="NCBI Taxonomy" id="2782349"/>
    <lineage>
        <taxon>Bacteria</taxon>
        <taxon>Pseudomonadati</taxon>
        <taxon>Bacteroidota</taxon>
        <taxon>Cytophagia</taxon>
        <taxon>Cytophagales</taxon>
        <taxon>Chryseotaleaceae</taxon>
        <taxon>Chryseosolibacter</taxon>
    </lineage>
</organism>
<dbReference type="InterPro" id="IPR000878">
    <property type="entry name" value="4pyrrol_Mease"/>
</dbReference>
<dbReference type="CDD" id="cd11642">
    <property type="entry name" value="SUMT"/>
    <property type="match status" value="1"/>
</dbReference>
<dbReference type="EC" id="2.1.1.107" evidence="2"/>
<evidence type="ECO:0000313" key="10">
    <source>
        <dbReference type="EMBL" id="MBT1696596.1"/>
    </source>
</evidence>
<dbReference type="Pfam" id="PF00590">
    <property type="entry name" value="TP_methylase"/>
    <property type="match status" value="1"/>
</dbReference>
<evidence type="ECO:0000256" key="6">
    <source>
        <dbReference type="ARBA" id="ARBA00023244"/>
    </source>
</evidence>
<evidence type="ECO:0000256" key="8">
    <source>
        <dbReference type="RuleBase" id="RU003960"/>
    </source>
</evidence>
<protein>
    <recommendedName>
        <fullName evidence="2">uroporphyrinogen-III C-methyltransferase</fullName>
        <ecNumber evidence="2">2.1.1.107</ecNumber>
    </recommendedName>
</protein>
<dbReference type="PROSITE" id="PS00840">
    <property type="entry name" value="SUMT_2"/>
    <property type="match status" value="1"/>
</dbReference>
<dbReference type="InterPro" id="IPR006366">
    <property type="entry name" value="CobA/CysG_C"/>
</dbReference>
<dbReference type="InterPro" id="IPR050161">
    <property type="entry name" value="Siro_Cobalamin_biosynth"/>
</dbReference>
<sequence length="260" mass="27779">MKRSGKLTLVGAGPGDAELISVKGMKVIQQASVILYDALVSKALLDYAPQGCKLVYVGKRKGKKEFAQEEINRLLVFYAMRYEHVVRLKGGDPNVFGRGHEELTYAMRAGVEVEVIPGISSAIAAPTAAGIPLTKRGVNESFWVITGTLSSGEMSHDIQLAARSSATVIILMGVSHLKEIAALFMKERSAAEPMALIQEATLPQQKIVTGTPADIVQLAQDHGIVSPAVIVIGKVVDERSVLEAVAGEAGNRYAVIGNRF</sequence>
<name>A0AAP2DHW2_9BACT</name>
<evidence type="ECO:0000256" key="3">
    <source>
        <dbReference type="ARBA" id="ARBA00022603"/>
    </source>
</evidence>
<dbReference type="RefSeq" id="WP_254161876.1">
    <property type="nucleotide sequence ID" value="NZ_JAHESF010000005.1"/>
</dbReference>
<dbReference type="Gene3D" id="3.30.950.10">
    <property type="entry name" value="Methyltransferase, Cobalt-precorrin-4 Transmethylase, Domain 2"/>
    <property type="match status" value="1"/>
</dbReference>
<dbReference type="InterPro" id="IPR014776">
    <property type="entry name" value="4pyrrole_Mease_sub2"/>
</dbReference>
<dbReference type="PANTHER" id="PTHR45790">
    <property type="entry name" value="SIROHEME SYNTHASE-RELATED"/>
    <property type="match status" value="1"/>
</dbReference>
<dbReference type="GO" id="GO:0004851">
    <property type="term" value="F:uroporphyrin-III C-methyltransferase activity"/>
    <property type="evidence" value="ECO:0007669"/>
    <property type="project" value="UniProtKB-EC"/>
</dbReference>
<dbReference type="Proteomes" id="UP001319200">
    <property type="component" value="Unassembled WGS sequence"/>
</dbReference>
<dbReference type="EMBL" id="JAHESF010000005">
    <property type="protein sequence ID" value="MBT1696596.1"/>
    <property type="molecule type" value="Genomic_DNA"/>
</dbReference>
<dbReference type="NCBIfam" id="TIGR01469">
    <property type="entry name" value="cobA_cysG_Cterm"/>
    <property type="match status" value="1"/>
</dbReference>
<dbReference type="Gene3D" id="3.40.1010.10">
    <property type="entry name" value="Cobalt-precorrin-4 Transmethylase, Domain 1"/>
    <property type="match status" value="1"/>
</dbReference>
<comment type="pathway">
    <text evidence="7">Porphyrin-containing compound metabolism; siroheme biosynthesis; precorrin-2 from uroporphyrinogen III: step 1/1.</text>
</comment>
<feature type="domain" description="Tetrapyrrole methylase" evidence="9">
    <location>
        <begin position="6"/>
        <end position="214"/>
    </location>
</feature>
<keyword evidence="6" id="KW-0627">Porphyrin biosynthesis</keyword>
<keyword evidence="11" id="KW-1185">Reference proteome</keyword>
<dbReference type="InterPro" id="IPR003043">
    <property type="entry name" value="Uropor_MeTrfase_CS"/>
</dbReference>
<evidence type="ECO:0000259" key="9">
    <source>
        <dbReference type="Pfam" id="PF00590"/>
    </source>
</evidence>
<dbReference type="AlphaFoldDB" id="A0AAP2DHW2"/>
<evidence type="ECO:0000256" key="7">
    <source>
        <dbReference type="ARBA" id="ARBA00025705"/>
    </source>
</evidence>
<dbReference type="PANTHER" id="PTHR45790:SF3">
    <property type="entry name" value="S-ADENOSYL-L-METHIONINE-DEPENDENT UROPORPHYRINOGEN III METHYLTRANSFERASE, CHLOROPLASTIC"/>
    <property type="match status" value="1"/>
</dbReference>
<proteinExistence type="inferred from homology"/>